<dbReference type="EMBL" id="PZQS01000002">
    <property type="protein sequence ID" value="PVD37154.1"/>
    <property type="molecule type" value="Genomic_DNA"/>
</dbReference>
<evidence type="ECO:0000256" key="1">
    <source>
        <dbReference type="SAM" id="MobiDB-lite"/>
    </source>
</evidence>
<comment type="caution">
    <text evidence="2">The sequence shown here is derived from an EMBL/GenBank/DDBJ whole genome shotgun (WGS) entry which is preliminary data.</text>
</comment>
<feature type="region of interest" description="Disordered" evidence="1">
    <location>
        <begin position="1"/>
        <end position="30"/>
    </location>
</feature>
<evidence type="ECO:0000313" key="2">
    <source>
        <dbReference type="EMBL" id="PVD37154.1"/>
    </source>
</evidence>
<feature type="compositionally biased region" description="Basic and acidic residues" evidence="1">
    <location>
        <begin position="15"/>
        <end position="27"/>
    </location>
</feature>
<protein>
    <submittedName>
        <fullName evidence="2">Uncharacterized protein</fullName>
    </submittedName>
</protein>
<dbReference type="AlphaFoldDB" id="A0A2T7PUQ0"/>
<gene>
    <name evidence="2" type="ORF">C0Q70_04149</name>
</gene>
<keyword evidence="3" id="KW-1185">Reference proteome</keyword>
<name>A0A2T7PUQ0_POMCA</name>
<organism evidence="2 3">
    <name type="scientific">Pomacea canaliculata</name>
    <name type="common">Golden apple snail</name>
    <dbReference type="NCBI Taxonomy" id="400727"/>
    <lineage>
        <taxon>Eukaryota</taxon>
        <taxon>Metazoa</taxon>
        <taxon>Spiralia</taxon>
        <taxon>Lophotrochozoa</taxon>
        <taxon>Mollusca</taxon>
        <taxon>Gastropoda</taxon>
        <taxon>Caenogastropoda</taxon>
        <taxon>Architaenioglossa</taxon>
        <taxon>Ampullarioidea</taxon>
        <taxon>Ampullariidae</taxon>
        <taxon>Pomacea</taxon>
    </lineage>
</organism>
<sequence>MLQEAHPPVGTDGYDDNKGTNGKRDLSVHPSLLQTAPLPSLFADRSGQEIAIKCSSERVLQAVVADLGLEKAF</sequence>
<dbReference type="Proteomes" id="UP000245119">
    <property type="component" value="Linkage Group LG2"/>
</dbReference>
<reference evidence="2 3" key="1">
    <citation type="submission" date="2018-04" db="EMBL/GenBank/DDBJ databases">
        <title>The genome of golden apple snail Pomacea canaliculata provides insight into stress tolerance and invasive adaptation.</title>
        <authorList>
            <person name="Liu C."/>
            <person name="Liu B."/>
            <person name="Ren Y."/>
            <person name="Zhang Y."/>
            <person name="Wang H."/>
            <person name="Li S."/>
            <person name="Jiang F."/>
            <person name="Yin L."/>
            <person name="Zhang G."/>
            <person name="Qian W."/>
            <person name="Fan W."/>
        </authorList>
    </citation>
    <scope>NUCLEOTIDE SEQUENCE [LARGE SCALE GENOMIC DNA]</scope>
    <source>
        <strain evidence="2">SZHN2017</strain>
        <tissue evidence="2">Muscle</tissue>
    </source>
</reference>
<proteinExistence type="predicted"/>
<evidence type="ECO:0000313" key="3">
    <source>
        <dbReference type="Proteomes" id="UP000245119"/>
    </source>
</evidence>
<accession>A0A2T7PUQ0</accession>